<evidence type="ECO:0000313" key="3">
    <source>
        <dbReference type="EMBL" id="CUR40267.1"/>
    </source>
</evidence>
<dbReference type="AlphaFoldDB" id="A0A0U5JUP2"/>
<dbReference type="PROSITE" id="PS50943">
    <property type="entry name" value="HTH_CROC1"/>
    <property type="match status" value="1"/>
</dbReference>
<dbReference type="Proteomes" id="UP000235484">
    <property type="component" value="Unassembled WGS sequence"/>
</dbReference>
<dbReference type="Pfam" id="PF01381">
    <property type="entry name" value="HTH_3"/>
    <property type="match status" value="1"/>
</dbReference>
<dbReference type="InterPro" id="IPR010982">
    <property type="entry name" value="Lambda_DNA-bd_dom_sf"/>
</dbReference>
<evidence type="ECO:0000256" key="1">
    <source>
        <dbReference type="ARBA" id="ARBA00023125"/>
    </source>
</evidence>
<accession>A0A0U5JUP2</accession>
<dbReference type="Gene3D" id="1.10.260.40">
    <property type="entry name" value="lambda repressor-like DNA-binding domains"/>
    <property type="match status" value="1"/>
</dbReference>
<reference evidence="4" key="1">
    <citation type="submission" date="2015-10" db="EMBL/GenBank/DDBJ databases">
        <authorList>
            <person name="Crossman L.C."/>
        </authorList>
    </citation>
    <scope>NUCLEOTIDE SEQUENCE [LARGE SCALE GENOMIC DNA]</scope>
    <source>
        <strain evidence="4">20-2</strain>
    </source>
</reference>
<feature type="domain" description="HTH cro/C1-type" evidence="2">
    <location>
        <begin position="6"/>
        <end position="60"/>
    </location>
</feature>
<evidence type="ECO:0000259" key="2">
    <source>
        <dbReference type="PROSITE" id="PS50943"/>
    </source>
</evidence>
<organism evidence="3 4">
    <name type="scientific">Limosilactobacillus reuteri</name>
    <name type="common">Lactobacillus reuteri</name>
    <dbReference type="NCBI Taxonomy" id="1598"/>
    <lineage>
        <taxon>Bacteria</taxon>
        <taxon>Bacillati</taxon>
        <taxon>Bacillota</taxon>
        <taxon>Bacilli</taxon>
        <taxon>Lactobacillales</taxon>
        <taxon>Lactobacillaceae</taxon>
        <taxon>Limosilactobacillus</taxon>
    </lineage>
</organism>
<dbReference type="PANTHER" id="PTHR46558">
    <property type="entry name" value="TRACRIPTIONAL REGULATORY PROTEIN-RELATED-RELATED"/>
    <property type="match status" value="1"/>
</dbReference>
<keyword evidence="1" id="KW-0238">DNA-binding</keyword>
<name>A0A0U5JUP2_LIMRT</name>
<dbReference type="CDD" id="cd00093">
    <property type="entry name" value="HTH_XRE"/>
    <property type="match status" value="1"/>
</dbReference>
<dbReference type="EMBL" id="LN887529">
    <property type="protein sequence ID" value="CUR40267.1"/>
    <property type="molecule type" value="Genomic_DNA"/>
</dbReference>
<dbReference type="PANTHER" id="PTHR46558:SF11">
    <property type="entry name" value="HTH-TYPE TRANSCRIPTIONAL REGULATOR XRE"/>
    <property type="match status" value="1"/>
</dbReference>
<dbReference type="RefSeq" id="WP_102815920.1">
    <property type="nucleotide sequence ID" value="NZ_LN887529.1"/>
</dbReference>
<proteinExistence type="predicted"/>
<dbReference type="SUPFAM" id="SSF47413">
    <property type="entry name" value="lambda repressor-like DNA-binding domains"/>
    <property type="match status" value="1"/>
</dbReference>
<evidence type="ECO:0000313" key="4">
    <source>
        <dbReference type="Proteomes" id="UP000235484"/>
    </source>
</evidence>
<sequence length="73" mass="8313">MKNKELAEARQKMNLTQSQVADKLGIRASSYQRFESGLRIPRVSMAIQLARILNSSVEHLFQSSTSEMDKKDD</sequence>
<gene>
    <name evidence="3" type="ORF">LRLP16767_LR202_00325</name>
</gene>
<dbReference type="SMART" id="SM00530">
    <property type="entry name" value="HTH_XRE"/>
    <property type="match status" value="1"/>
</dbReference>
<dbReference type="GO" id="GO:0003677">
    <property type="term" value="F:DNA binding"/>
    <property type="evidence" value="ECO:0007669"/>
    <property type="project" value="UniProtKB-KW"/>
</dbReference>
<protein>
    <recommendedName>
        <fullName evidence="2">HTH cro/C1-type domain-containing protein</fullName>
    </recommendedName>
</protein>
<dbReference type="InterPro" id="IPR001387">
    <property type="entry name" value="Cro/C1-type_HTH"/>
</dbReference>